<dbReference type="SUPFAM" id="SSF55874">
    <property type="entry name" value="ATPase domain of HSP90 chaperone/DNA topoisomerase II/histidine kinase"/>
    <property type="match status" value="1"/>
</dbReference>
<protein>
    <submittedName>
        <fullName evidence="3">ATP-binding protein</fullName>
    </submittedName>
</protein>
<keyword evidence="3" id="KW-0547">Nucleotide-binding</keyword>
<dbReference type="AlphaFoldDB" id="A0A6G4WUY3"/>
<keyword evidence="1" id="KW-0418">Kinase</keyword>
<comment type="caution">
    <text evidence="3">The sequence shown here is derived from an EMBL/GenBank/DDBJ whole genome shotgun (WGS) entry which is preliminary data.</text>
</comment>
<evidence type="ECO:0000313" key="3">
    <source>
        <dbReference type="EMBL" id="NGO68662.1"/>
    </source>
</evidence>
<dbReference type="Pfam" id="PF13581">
    <property type="entry name" value="HATPase_c_2"/>
    <property type="match status" value="1"/>
</dbReference>
<dbReference type="Gene3D" id="3.30.565.10">
    <property type="entry name" value="Histidine kinase-like ATPase, C-terminal domain"/>
    <property type="match status" value="1"/>
</dbReference>
<dbReference type="RefSeq" id="WP_165298363.1">
    <property type="nucleotide sequence ID" value="NZ_JAAKZZ010000069.1"/>
</dbReference>
<dbReference type="PANTHER" id="PTHR35526:SF3">
    <property type="entry name" value="ANTI-SIGMA-F FACTOR RSBW"/>
    <property type="match status" value="1"/>
</dbReference>
<dbReference type="GO" id="GO:0005524">
    <property type="term" value="F:ATP binding"/>
    <property type="evidence" value="ECO:0007669"/>
    <property type="project" value="UniProtKB-KW"/>
</dbReference>
<proteinExistence type="predicted"/>
<dbReference type="InterPro" id="IPR050267">
    <property type="entry name" value="Anti-sigma-factor_SerPK"/>
</dbReference>
<evidence type="ECO:0000259" key="2">
    <source>
        <dbReference type="Pfam" id="PF13581"/>
    </source>
</evidence>
<dbReference type="Proteomes" id="UP000477722">
    <property type="component" value="Unassembled WGS sequence"/>
</dbReference>
<dbReference type="InterPro" id="IPR036890">
    <property type="entry name" value="HATPase_C_sf"/>
</dbReference>
<name>A0A6G4WUY3_9ACTN</name>
<keyword evidence="1" id="KW-0808">Transferase</keyword>
<keyword evidence="1" id="KW-0723">Serine/threonine-protein kinase</keyword>
<dbReference type="GO" id="GO:0004674">
    <property type="term" value="F:protein serine/threonine kinase activity"/>
    <property type="evidence" value="ECO:0007669"/>
    <property type="project" value="UniProtKB-KW"/>
</dbReference>
<evidence type="ECO:0000313" key="4">
    <source>
        <dbReference type="Proteomes" id="UP000477722"/>
    </source>
</evidence>
<dbReference type="PANTHER" id="PTHR35526">
    <property type="entry name" value="ANTI-SIGMA-F FACTOR RSBW-RELATED"/>
    <property type="match status" value="1"/>
</dbReference>
<reference evidence="3 4" key="1">
    <citation type="submission" date="2020-02" db="EMBL/GenBank/DDBJ databases">
        <title>Whole-genome analyses of novel actinobacteria.</title>
        <authorList>
            <person name="Sahin N."/>
            <person name="Tatar D."/>
        </authorList>
    </citation>
    <scope>NUCLEOTIDE SEQUENCE [LARGE SCALE GENOMIC DNA]</scope>
    <source>
        <strain evidence="3 4">SB3404</strain>
    </source>
</reference>
<sequence>MAHGGICPYPLTIPALALPKTLPDVRARIRVHFTHPQLAETAALCASELVTNVIVHVGEGTPITLDLTQPGPYPRLAVTDPVACALPVLRDPDPTAEGGRGLLLLDALAHRWGVEQHADGKTVWCELGD</sequence>
<dbReference type="EMBL" id="JAAKZZ010000069">
    <property type="protein sequence ID" value="NGO68662.1"/>
    <property type="molecule type" value="Genomic_DNA"/>
</dbReference>
<keyword evidence="4" id="KW-1185">Reference proteome</keyword>
<dbReference type="InterPro" id="IPR003594">
    <property type="entry name" value="HATPase_dom"/>
</dbReference>
<organism evidence="3 4">
    <name type="scientific">Streptomyces boncukensis</name>
    <dbReference type="NCBI Taxonomy" id="2711219"/>
    <lineage>
        <taxon>Bacteria</taxon>
        <taxon>Bacillati</taxon>
        <taxon>Actinomycetota</taxon>
        <taxon>Actinomycetes</taxon>
        <taxon>Kitasatosporales</taxon>
        <taxon>Streptomycetaceae</taxon>
        <taxon>Streptomyces</taxon>
    </lineage>
</organism>
<accession>A0A6G4WUY3</accession>
<gene>
    <name evidence="3" type="ORF">G5C65_09900</name>
</gene>
<feature type="domain" description="Histidine kinase/HSP90-like ATPase" evidence="2">
    <location>
        <begin position="21"/>
        <end position="124"/>
    </location>
</feature>
<keyword evidence="3" id="KW-0067">ATP-binding</keyword>
<dbReference type="CDD" id="cd16936">
    <property type="entry name" value="HATPase_RsbW-like"/>
    <property type="match status" value="1"/>
</dbReference>
<evidence type="ECO:0000256" key="1">
    <source>
        <dbReference type="ARBA" id="ARBA00022527"/>
    </source>
</evidence>